<keyword evidence="2" id="KW-1133">Transmembrane helix</keyword>
<proteinExistence type="predicted"/>
<dbReference type="STRING" id="284040.UK15_06910"/>
<keyword evidence="2" id="KW-0812">Transmembrane</keyword>
<sequence length="201" mass="21725">MSAQGSPYASGPSPSRREPPPKGMNPLIRPSDRFETWIRRFLMLVLVLGLPVAALSAGLTAYESSMRTVQAQSAERQEATARLTSSVKGATADGKQQAHVRWTDDNGKVTTGTTLVKSGTPEGATVPVWLDREGTITSPPMTTLTATTNGWFVGGMAAVGVVGGFFALRGGTRRVLDRRRHAQWDAEWDLVEPLWSGRFRG</sequence>
<accession>A0A0M2GX62</accession>
<protein>
    <submittedName>
        <fullName evidence="3">Membrane protein</fullName>
    </submittedName>
</protein>
<comment type="caution">
    <text evidence="3">The sequence shown here is derived from an EMBL/GenBank/DDBJ whole genome shotgun (WGS) entry which is preliminary data.</text>
</comment>
<gene>
    <name evidence="3" type="ORF">UK15_06910</name>
</gene>
<feature type="transmembrane region" description="Helical" evidence="2">
    <location>
        <begin position="150"/>
        <end position="170"/>
    </location>
</feature>
<dbReference type="InterPro" id="IPR039708">
    <property type="entry name" value="MT1774/Rv1733c-like"/>
</dbReference>
<evidence type="ECO:0000256" key="1">
    <source>
        <dbReference type="SAM" id="MobiDB-lite"/>
    </source>
</evidence>
<name>A0A0M2GX62_9ACTN</name>
<feature type="transmembrane region" description="Helical" evidence="2">
    <location>
        <begin position="41"/>
        <end position="62"/>
    </location>
</feature>
<evidence type="ECO:0000313" key="4">
    <source>
        <dbReference type="Proteomes" id="UP000034786"/>
    </source>
</evidence>
<dbReference type="EMBL" id="JYJH01000003">
    <property type="protein sequence ID" value="KJK40746.1"/>
    <property type="molecule type" value="Genomic_DNA"/>
</dbReference>
<evidence type="ECO:0000313" key="3">
    <source>
        <dbReference type="EMBL" id="KJK40746.1"/>
    </source>
</evidence>
<dbReference type="Proteomes" id="UP000034786">
    <property type="component" value="Unassembled WGS sequence"/>
</dbReference>
<dbReference type="RefSeq" id="WP_031133209.1">
    <property type="nucleotide sequence ID" value="NZ_JYJH01000003.1"/>
</dbReference>
<dbReference type="PANTHER" id="PTHR42305">
    <property type="entry name" value="MEMBRANE PROTEIN RV1733C-RELATED"/>
    <property type="match status" value="1"/>
</dbReference>
<evidence type="ECO:0000256" key="2">
    <source>
        <dbReference type="SAM" id="Phobius"/>
    </source>
</evidence>
<reference evidence="4" key="1">
    <citation type="submission" date="2015-02" db="EMBL/GenBank/DDBJ databases">
        <authorList>
            <person name="Ju K.-S."/>
            <person name="Doroghazi J.R."/>
            <person name="Metcalf W."/>
        </authorList>
    </citation>
    <scope>NUCLEOTIDE SEQUENCE [LARGE SCALE GENOMIC DNA]</scope>
    <source>
        <strain evidence="4">NRRL B-16380</strain>
    </source>
</reference>
<dbReference type="PATRIC" id="fig|284040.3.peg.3447"/>
<dbReference type="AlphaFoldDB" id="A0A0M2GX62"/>
<keyword evidence="4" id="KW-1185">Reference proteome</keyword>
<organism evidence="3 4">
    <name type="scientific">Streptomyces variegatus</name>
    <dbReference type="NCBI Taxonomy" id="284040"/>
    <lineage>
        <taxon>Bacteria</taxon>
        <taxon>Bacillati</taxon>
        <taxon>Actinomycetota</taxon>
        <taxon>Actinomycetes</taxon>
        <taxon>Kitasatosporales</taxon>
        <taxon>Streptomycetaceae</taxon>
        <taxon>Streptomyces</taxon>
    </lineage>
</organism>
<dbReference type="PANTHER" id="PTHR42305:SF1">
    <property type="entry name" value="MEMBRANE PROTEIN RV1733C-RELATED"/>
    <property type="match status" value="1"/>
</dbReference>
<feature type="region of interest" description="Disordered" evidence="1">
    <location>
        <begin position="1"/>
        <end position="29"/>
    </location>
</feature>
<keyword evidence="2" id="KW-0472">Membrane</keyword>